<evidence type="ECO:0000313" key="2">
    <source>
        <dbReference type="EMBL" id="KAJ4457623.1"/>
    </source>
</evidence>
<protein>
    <recommendedName>
        <fullName evidence="4">Fungal lipase-like domain-containing protein</fullName>
    </recommendedName>
</protein>
<evidence type="ECO:0000313" key="3">
    <source>
        <dbReference type="Proteomes" id="UP001141327"/>
    </source>
</evidence>
<feature type="region of interest" description="Disordered" evidence="1">
    <location>
        <begin position="378"/>
        <end position="404"/>
    </location>
</feature>
<dbReference type="InterPro" id="IPR029058">
    <property type="entry name" value="AB_hydrolase_fold"/>
</dbReference>
<organism evidence="2 3">
    <name type="scientific">Paratrimastix pyriformis</name>
    <dbReference type="NCBI Taxonomy" id="342808"/>
    <lineage>
        <taxon>Eukaryota</taxon>
        <taxon>Metamonada</taxon>
        <taxon>Preaxostyla</taxon>
        <taxon>Paratrimastigidae</taxon>
        <taxon>Paratrimastix</taxon>
    </lineage>
</organism>
<evidence type="ECO:0000256" key="1">
    <source>
        <dbReference type="SAM" id="MobiDB-lite"/>
    </source>
</evidence>
<keyword evidence="3" id="KW-1185">Reference proteome</keyword>
<dbReference type="Gene3D" id="3.40.50.1820">
    <property type="entry name" value="alpha/beta hydrolase"/>
    <property type="match status" value="1"/>
</dbReference>
<dbReference type="EMBL" id="JAPMOS010000043">
    <property type="protein sequence ID" value="KAJ4457623.1"/>
    <property type="molecule type" value="Genomic_DNA"/>
</dbReference>
<proteinExistence type="predicted"/>
<dbReference type="Proteomes" id="UP001141327">
    <property type="component" value="Unassembled WGS sequence"/>
</dbReference>
<evidence type="ECO:0008006" key="4">
    <source>
        <dbReference type="Google" id="ProtNLM"/>
    </source>
</evidence>
<gene>
    <name evidence="2" type="ORF">PAPYR_6873</name>
</gene>
<sequence length="404" mass="44047">MFDPTGVHLDLQTVQIRITQSIRFAHGERIGTFPVAVPRSSLPAVARVQGGSAPNNIFDFALRGQLNLRAPQNPPPAPIVMQGPFYDRINDDFQRFCAIASNAIYTGDKQQTIDAINRDCRSLAVPFHQRVVHMDWHPDGYAMFLLLRDPLTQDQVGLLVFCGTCSLWDNDPDITVQHRLNDLVGDLLLPFGMNSSASSSTLAWARHQIAQHSPAFTFFTGHSLGGFLAEAIALQFALENRQCAAVLFNAPGPHAFFHLFVRLFANGKDTVDSDLIRPVIIHHRVVGDPVSAIEQGVFSGTQFYEWTKTQKKPHPMPNFLPPSPADTDSGGNRPGALLFGGERHSCRSTQILSSLAVVGLNLPAKNFFGFHPPNVGTSREAPVRPGGTGGAAGRPVTLPLPDLT</sequence>
<dbReference type="SUPFAM" id="SSF53474">
    <property type="entry name" value="alpha/beta-Hydrolases"/>
    <property type="match status" value="1"/>
</dbReference>
<name>A0ABQ8UHG1_9EUKA</name>
<accession>A0ABQ8UHG1</accession>
<feature type="compositionally biased region" description="Pro residues" evidence="1">
    <location>
        <begin position="315"/>
        <end position="324"/>
    </location>
</feature>
<feature type="region of interest" description="Disordered" evidence="1">
    <location>
        <begin position="312"/>
        <end position="333"/>
    </location>
</feature>
<comment type="caution">
    <text evidence="2">The sequence shown here is derived from an EMBL/GenBank/DDBJ whole genome shotgun (WGS) entry which is preliminary data.</text>
</comment>
<reference evidence="2" key="1">
    <citation type="journal article" date="2022" name="bioRxiv">
        <title>Genomics of Preaxostyla Flagellates Illuminates Evolutionary Transitions and the Path Towards Mitochondrial Loss.</title>
        <authorList>
            <person name="Novak L.V.F."/>
            <person name="Treitli S.C."/>
            <person name="Pyrih J."/>
            <person name="Halakuc P."/>
            <person name="Pipaliya S.V."/>
            <person name="Vacek V."/>
            <person name="Brzon O."/>
            <person name="Soukal P."/>
            <person name="Eme L."/>
            <person name="Dacks J.B."/>
            <person name="Karnkowska A."/>
            <person name="Elias M."/>
            <person name="Hampl V."/>
        </authorList>
    </citation>
    <scope>NUCLEOTIDE SEQUENCE</scope>
    <source>
        <strain evidence="2">RCP-MX</strain>
    </source>
</reference>